<evidence type="ECO:0000256" key="2">
    <source>
        <dbReference type="ARBA" id="ARBA00023136"/>
    </source>
</evidence>
<evidence type="ECO:0000313" key="10">
    <source>
        <dbReference type="Proteomes" id="UP000003856"/>
    </source>
</evidence>
<dbReference type="PRINTS" id="PR01021">
    <property type="entry name" value="OMPADOMAIN"/>
</dbReference>
<dbReference type="SUPFAM" id="SSF103088">
    <property type="entry name" value="OmpA-like"/>
    <property type="match status" value="1"/>
</dbReference>
<evidence type="ECO:0000313" key="9">
    <source>
        <dbReference type="EMBL" id="EER60569.1"/>
    </source>
</evidence>
<evidence type="ECO:0000256" key="6">
    <source>
        <dbReference type="HAMAP-Rule" id="MF_02204"/>
    </source>
</evidence>
<comment type="caution">
    <text evidence="9">The sequence shown here is derived from an EMBL/GenBank/DDBJ whole genome shotgun (WGS) entry which is preliminary data.</text>
</comment>
<organism evidence="9 10">
    <name type="scientific">Acidovorax delafieldii 2AN</name>
    <dbReference type="NCBI Taxonomy" id="573060"/>
    <lineage>
        <taxon>Bacteria</taxon>
        <taxon>Pseudomonadati</taxon>
        <taxon>Pseudomonadota</taxon>
        <taxon>Betaproteobacteria</taxon>
        <taxon>Burkholderiales</taxon>
        <taxon>Comamonadaceae</taxon>
        <taxon>Acidovorax</taxon>
    </lineage>
</organism>
<dbReference type="PROSITE" id="PS51257">
    <property type="entry name" value="PROKAR_LIPOPROTEIN"/>
    <property type="match status" value="1"/>
</dbReference>
<comment type="subunit">
    <text evidence="6">The Tol-Pal system is composed of five core proteins: the inner membrane proteins TolA, TolQ and TolR, the periplasmic protein TolB and the outer membrane protein Pal. They form a network linking the inner and outer membranes and the peptidoglycan layer.</text>
</comment>
<dbReference type="CDD" id="cd07185">
    <property type="entry name" value="OmpA_C-like"/>
    <property type="match status" value="1"/>
</dbReference>
<dbReference type="PATRIC" id="fig|573060.9.peg.3277"/>
<name>C5T4N4_ACIDE</name>
<keyword evidence="2 6" id="KW-0472">Membrane</keyword>
<dbReference type="Pfam" id="PF00691">
    <property type="entry name" value="OmpA"/>
    <property type="match status" value="1"/>
</dbReference>
<dbReference type="RefSeq" id="WP_005795787.1">
    <property type="nucleotide sequence ID" value="NZ_ACQT01000050.1"/>
</dbReference>
<accession>C5T4N4</accession>
<dbReference type="HAMAP" id="MF_02204">
    <property type="entry name" value="Pal"/>
    <property type="match status" value="1"/>
</dbReference>
<dbReference type="GO" id="GO:0009279">
    <property type="term" value="C:cell outer membrane"/>
    <property type="evidence" value="ECO:0007669"/>
    <property type="project" value="UniProtKB-SubCell"/>
</dbReference>
<dbReference type="PANTHER" id="PTHR30329">
    <property type="entry name" value="STATOR ELEMENT OF FLAGELLAR MOTOR COMPLEX"/>
    <property type="match status" value="1"/>
</dbReference>
<sequence length="178" mass="18749">MFKRVSLAITVAALMAGCSSGVKLDDVPVEDKSAIPTAGANGANSGNAGSNGVAGVNLGQSARDGAGPVGVSRLVYFDYDSYVIKPEFQSLIEAHARFIKSSSNRKVVVEGHTDERGGREYNLALGQKRAEAVRRSLGLLGVPDSQVEAVSFGKEKLAVQGTGEDVHAQNRRAELSYR</sequence>
<feature type="domain" description="OmpA-like" evidence="8">
    <location>
        <begin position="64"/>
        <end position="178"/>
    </location>
</feature>
<keyword evidence="1 6" id="KW-0732">Signal</keyword>
<dbReference type="InterPro" id="IPR006664">
    <property type="entry name" value="OMP_bac"/>
</dbReference>
<keyword evidence="4 6" id="KW-0998">Cell outer membrane</keyword>
<dbReference type="Proteomes" id="UP000003856">
    <property type="component" value="Unassembled WGS sequence"/>
</dbReference>
<keyword evidence="6" id="KW-0131">Cell cycle</keyword>
<evidence type="ECO:0000256" key="7">
    <source>
        <dbReference type="SAM" id="SignalP"/>
    </source>
</evidence>
<dbReference type="Gene3D" id="3.30.1330.60">
    <property type="entry name" value="OmpA-like domain"/>
    <property type="match status" value="1"/>
</dbReference>
<evidence type="ECO:0000256" key="5">
    <source>
        <dbReference type="ARBA" id="ARBA00023288"/>
    </source>
</evidence>
<dbReference type="PANTHER" id="PTHR30329:SF21">
    <property type="entry name" value="LIPOPROTEIN YIAD-RELATED"/>
    <property type="match status" value="1"/>
</dbReference>
<reference evidence="9 10" key="1">
    <citation type="submission" date="2009-05" db="EMBL/GenBank/DDBJ databases">
        <title>The draft genome of Acidovorax delafieldii 2AN.</title>
        <authorList>
            <consortium name="US DOE Joint Genome Institute (JGI-PGF)"/>
            <person name="Lucas S."/>
            <person name="Copeland A."/>
            <person name="Lapidus A."/>
            <person name="Glavina del Rio T."/>
            <person name="Tice H."/>
            <person name="Bruce D."/>
            <person name="Goodwin L."/>
            <person name="Pitluck S."/>
            <person name="Larimer F."/>
            <person name="Land M.L."/>
            <person name="Hauser L."/>
            <person name="Shelobolina E.S."/>
            <person name="Picardal F."/>
            <person name="Roden E."/>
            <person name="Emerson D."/>
        </authorList>
    </citation>
    <scope>NUCLEOTIDE SEQUENCE [LARGE SCALE GENOMIC DNA]</scope>
    <source>
        <strain evidence="9 10">2AN</strain>
    </source>
</reference>
<keyword evidence="3 6" id="KW-0564">Palmitate</keyword>
<dbReference type="OrthoDB" id="9809164at2"/>
<feature type="signal peptide" evidence="7">
    <location>
        <begin position="1"/>
        <end position="24"/>
    </location>
</feature>
<dbReference type="EMBL" id="ACQT01000050">
    <property type="protein sequence ID" value="EER60569.1"/>
    <property type="molecule type" value="Genomic_DNA"/>
</dbReference>
<dbReference type="InterPro" id="IPR050330">
    <property type="entry name" value="Bact_OuterMem_StrucFunc"/>
</dbReference>
<dbReference type="PROSITE" id="PS01068">
    <property type="entry name" value="OMPA_1"/>
    <property type="match status" value="1"/>
</dbReference>
<comment type="subcellular location">
    <subcellularLocation>
        <location evidence="6">Cell outer membrane</location>
        <topology evidence="6">Lipid-anchor</topology>
    </subcellularLocation>
</comment>
<evidence type="ECO:0000259" key="8">
    <source>
        <dbReference type="PROSITE" id="PS51123"/>
    </source>
</evidence>
<evidence type="ECO:0000256" key="4">
    <source>
        <dbReference type="ARBA" id="ARBA00023237"/>
    </source>
</evidence>
<dbReference type="GO" id="GO:0051301">
    <property type="term" value="P:cell division"/>
    <property type="evidence" value="ECO:0007669"/>
    <property type="project" value="UniProtKB-UniRule"/>
</dbReference>
<evidence type="ECO:0000256" key="1">
    <source>
        <dbReference type="ARBA" id="ARBA00022729"/>
    </source>
</evidence>
<dbReference type="PROSITE" id="PS51123">
    <property type="entry name" value="OMPA_2"/>
    <property type="match status" value="1"/>
</dbReference>
<evidence type="ECO:0000256" key="3">
    <source>
        <dbReference type="ARBA" id="ARBA00023139"/>
    </source>
</evidence>
<dbReference type="InterPro" id="IPR036737">
    <property type="entry name" value="OmpA-like_sf"/>
</dbReference>
<dbReference type="InterPro" id="IPR039001">
    <property type="entry name" value="Pal"/>
</dbReference>
<protein>
    <recommendedName>
        <fullName evidence="6">Peptidoglycan-associated lipoprotein</fullName>
        <shortName evidence="6">PAL</shortName>
    </recommendedName>
</protein>
<proteinExistence type="inferred from homology"/>
<comment type="similarity">
    <text evidence="6">Belongs to the Pal lipoprotein family.</text>
</comment>
<gene>
    <name evidence="6" type="primary">pal</name>
    <name evidence="9" type="ORF">AcdelDRAFT_1864</name>
</gene>
<dbReference type="InterPro" id="IPR006665">
    <property type="entry name" value="OmpA-like"/>
</dbReference>
<keyword evidence="10" id="KW-1185">Reference proteome</keyword>
<keyword evidence="6" id="KW-0132">Cell division</keyword>
<comment type="function">
    <text evidence="6">Part of the Tol-Pal system, which plays a role in outer membrane invagination during cell division and is important for maintaining outer membrane integrity.</text>
</comment>
<dbReference type="AlphaFoldDB" id="C5T4N4"/>
<feature type="chain" id="PRO_5002957008" description="Peptidoglycan-associated lipoprotein" evidence="7">
    <location>
        <begin position="25"/>
        <end position="178"/>
    </location>
</feature>
<keyword evidence="5 6" id="KW-0449">Lipoprotein</keyword>
<dbReference type="InterPro" id="IPR006690">
    <property type="entry name" value="OMPA-like_CS"/>
</dbReference>